<evidence type="ECO:0000256" key="1">
    <source>
        <dbReference type="ARBA" id="ARBA00022723"/>
    </source>
</evidence>
<comment type="cofactor">
    <cofactor evidence="4">
        <name>a divalent metal cation</name>
        <dbReference type="ChEBI" id="CHEBI:60240"/>
    </cofactor>
</comment>
<dbReference type="SMART" id="SM00922">
    <property type="entry name" value="MR_MLE"/>
    <property type="match status" value="1"/>
</dbReference>
<dbReference type="Gene3D" id="3.20.20.120">
    <property type="entry name" value="Enolase-like C-terminal domain"/>
    <property type="match status" value="1"/>
</dbReference>
<dbReference type="EMBL" id="JAGEOJ010000024">
    <property type="protein sequence ID" value="MBO2454092.1"/>
    <property type="molecule type" value="Genomic_DNA"/>
</dbReference>
<comment type="pathway">
    <text evidence="4">Quinol/quinone metabolism; 1,4-dihydroxy-2-naphthoate biosynthesis; 1,4-dihydroxy-2-naphthoate from chorismate: step 4/7.</text>
</comment>
<dbReference type="InterPro" id="IPR029065">
    <property type="entry name" value="Enolase_C-like"/>
</dbReference>
<evidence type="ECO:0000256" key="3">
    <source>
        <dbReference type="ARBA" id="ARBA00023239"/>
    </source>
</evidence>
<comment type="function">
    <text evidence="4">Converts 2-succinyl-6-hydroxy-2,4-cyclohexadiene-1-carboxylate (SHCHC) to 2-succinylbenzoate (OSB).</text>
</comment>
<dbReference type="GO" id="GO:0043748">
    <property type="term" value="F:O-succinylbenzoate synthase activity"/>
    <property type="evidence" value="ECO:0007669"/>
    <property type="project" value="UniProtKB-EC"/>
</dbReference>
<comment type="caution">
    <text evidence="6">The sequence shown here is derived from an EMBL/GenBank/DDBJ whole genome shotgun (WGS) entry which is preliminary data.</text>
</comment>
<protein>
    <recommendedName>
        <fullName evidence="4">o-succinylbenzoate synthase</fullName>
        <shortName evidence="4">OSB synthase</shortName>
        <shortName evidence="4">OSBS</shortName>
        <ecNumber evidence="4">4.2.1.113</ecNumber>
    </recommendedName>
    <alternativeName>
        <fullName evidence="4">4-(2'-carboxyphenyl)-4-oxybutyric acid synthase</fullName>
    </alternativeName>
    <alternativeName>
        <fullName evidence="4">o-succinylbenzoic acid synthase</fullName>
    </alternativeName>
</protein>
<reference evidence="6" key="1">
    <citation type="submission" date="2021-03" db="EMBL/GenBank/DDBJ databases">
        <authorList>
            <person name="Kanchanasin P."/>
            <person name="Saeng-In P."/>
            <person name="Phongsopitanun W."/>
            <person name="Yuki M."/>
            <person name="Kudo T."/>
            <person name="Ohkuma M."/>
            <person name="Tanasupawat S."/>
        </authorList>
    </citation>
    <scope>NUCLEOTIDE SEQUENCE</scope>
    <source>
        <strain evidence="6">GKU 128</strain>
    </source>
</reference>
<evidence type="ECO:0000259" key="5">
    <source>
        <dbReference type="SMART" id="SM00922"/>
    </source>
</evidence>
<dbReference type="NCBIfam" id="NF002782">
    <property type="entry name" value="PRK02901.1"/>
    <property type="match status" value="1"/>
</dbReference>
<comment type="similarity">
    <text evidence="4">Belongs to the mandelate racemase/muconate lactonizing enzyme family. MenC type 1 subfamily.</text>
</comment>
<dbReference type="InterPro" id="IPR036849">
    <property type="entry name" value="Enolase-like_C_sf"/>
</dbReference>
<evidence type="ECO:0000256" key="2">
    <source>
        <dbReference type="ARBA" id="ARBA00022842"/>
    </source>
</evidence>
<dbReference type="PROSITE" id="PS00909">
    <property type="entry name" value="MR_MLE_2"/>
    <property type="match status" value="1"/>
</dbReference>
<feature type="domain" description="Mandelate racemase/muconate lactonizing enzyme C-terminal" evidence="5">
    <location>
        <begin position="114"/>
        <end position="208"/>
    </location>
</feature>
<dbReference type="GO" id="GO:0009234">
    <property type="term" value="P:menaquinone biosynthetic process"/>
    <property type="evidence" value="ECO:0007669"/>
    <property type="project" value="UniProtKB-UniRule"/>
</dbReference>
<dbReference type="GO" id="GO:0000287">
    <property type="term" value="F:magnesium ion binding"/>
    <property type="evidence" value="ECO:0007669"/>
    <property type="project" value="UniProtKB-UniRule"/>
</dbReference>
<evidence type="ECO:0000313" key="6">
    <source>
        <dbReference type="EMBL" id="MBO2454092.1"/>
    </source>
</evidence>
<accession>A0A939PJK6</accession>
<feature type="active site" description="Proton acceptor" evidence="4">
    <location>
        <position position="236"/>
    </location>
</feature>
<keyword evidence="4" id="KW-0474">Menaquinone biosynthesis</keyword>
<dbReference type="InterPro" id="IPR018110">
    <property type="entry name" value="Mandel_Rmase/mucon_lact_enz_CS"/>
</dbReference>
<dbReference type="SFLD" id="SFLDF00009">
    <property type="entry name" value="o-succinylbenzoate_synthase"/>
    <property type="match status" value="1"/>
</dbReference>
<comment type="catalytic activity">
    <reaction evidence="4">
        <text>(1R,6R)-6-hydroxy-2-succinyl-cyclohexa-2,4-diene-1-carboxylate = 2-succinylbenzoate + H2O</text>
        <dbReference type="Rhea" id="RHEA:10196"/>
        <dbReference type="ChEBI" id="CHEBI:15377"/>
        <dbReference type="ChEBI" id="CHEBI:18325"/>
        <dbReference type="ChEBI" id="CHEBI:58689"/>
        <dbReference type="EC" id="4.2.1.113"/>
    </reaction>
</comment>
<keyword evidence="1 4" id="KW-0479">Metal-binding</keyword>
<proteinExistence type="inferred from homology"/>
<keyword evidence="2 4" id="KW-0460">Magnesium</keyword>
<dbReference type="Pfam" id="PF18374">
    <property type="entry name" value="Enolase_like_N"/>
    <property type="match status" value="1"/>
</dbReference>
<feature type="binding site" evidence="4">
    <location>
        <position position="189"/>
    </location>
    <ligand>
        <name>Mg(2+)</name>
        <dbReference type="ChEBI" id="CHEBI:18420"/>
    </ligand>
</feature>
<dbReference type="SFLD" id="SFLDG00180">
    <property type="entry name" value="muconate_cycloisomerase"/>
    <property type="match status" value="1"/>
</dbReference>
<gene>
    <name evidence="4" type="primary">menC</name>
    <name evidence="6" type="ORF">J4573_43875</name>
</gene>
<dbReference type="HAMAP" id="MF_00470">
    <property type="entry name" value="MenC_1"/>
    <property type="match status" value="1"/>
</dbReference>
<evidence type="ECO:0000256" key="4">
    <source>
        <dbReference type="HAMAP-Rule" id="MF_00470"/>
    </source>
</evidence>
<keyword evidence="3 4" id="KW-0456">Lyase</keyword>
<dbReference type="Proteomes" id="UP000669179">
    <property type="component" value="Unassembled WGS sequence"/>
</dbReference>
<name>A0A939PJK6_9ACTN</name>
<dbReference type="GO" id="GO:0009063">
    <property type="term" value="P:amino acid catabolic process"/>
    <property type="evidence" value="ECO:0007669"/>
    <property type="project" value="InterPro"/>
</dbReference>
<dbReference type="SFLD" id="SFLDS00001">
    <property type="entry name" value="Enolase"/>
    <property type="match status" value="1"/>
</dbReference>
<dbReference type="CDD" id="cd03320">
    <property type="entry name" value="OSBS"/>
    <property type="match status" value="1"/>
</dbReference>
<dbReference type="EC" id="4.2.1.113" evidence="4"/>
<comment type="pathway">
    <text evidence="4">Quinol/quinone metabolism; menaquinone biosynthesis.</text>
</comment>
<feature type="active site" description="Proton donor" evidence="4">
    <location>
        <position position="132"/>
    </location>
</feature>
<dbReference type="Pfam" id="PF13378">
    <property type="entry name" value="MR_MLE_C"/>
    <property type="match status" value="1"/>
</dbReference>
<dbReference type="AlphaFoldDB" id="A0A939PJK6"/>
<feature type="binding site" evidence="4">
    <location>
        <position position="163"/>
    </location>
    <ligand>
        <name>Mg(2+)</name>
        <dbReference type="ChEBI" id="CHEBI:18420"/>
    </ligand>
</feature>
<keyword evidence="7" id="KW-1185">Reference proteome</keyword>
<sequence length="357" mass="37925">MRPLRAEIPSLRSVTPIGRVSRGTNLRLGEEGSGGQRVRVYSIPMRTRFRGITQREGVLIHGPAGWGEFSPFAEYGPAECARWLAAAREAAYEGWPAPIREAIPVNVTIPAVGPETAYAMTKDSGCRTAKVKVAERGQDESDDVARVEAVRDAIGPDGKVRIDVNGGWDVATAVRMVRVLDRYGLEYVEQPCATLEELARVRRQVDVPVAADESIRRAEDPMKVRAAEAADVAVLKVQPLGGVRNALAVAEACGLPVVVSSAVETSVGLAAGLALAAALPELPYACGLATLALLEADVVAEPLVPVNGAIPVRRPEVAEACLLRHEMSDEAGAGWRRRVADAQALMDAPPVIGVVGR</sequence>
<feature type="binding site" evidence="4">
    <location>
        <position position="212"/>
    </location>
    <ligand>
        <name>Mg(2+)</name>
        <dbReference type="ChEBI" id="CHEBI:18420"/>
    </ligand>
</feature>
<dbReference type="PANTHER" id="PTHR48073:SF2">
    <property type="entry name" value="O-SUCCINYLBENZOATE SYNTHASE"/>
    <property type="match status" value="1"/>
</dbReference>
<dbReference type="InterPro" id="IPR010196">
    <property type="entry name" value="OSB_synthase_MenC1"/>
</dbReference>
<evidence type="ECO:0000313" key="7">
    <source>
        <dbReference type="Proteomes" id="UP000669179"/>
    </source>
</evidence>
<dbReference type="SUPFAM" id="SSF51604">
    <property type="entry name" value="Enolase C-terminal domain-like"/>
    <property type="match status" value="1"/>
</dbReference>
<dbReference type="PANTHER" id="PTHR48073">
    <property type="entry name" value="O-SUCCINYLBENZOATE SYNTHASE-RELATED"/>
    <property type="match status" value="1"/>
</dbReference>
<dbReference type="InterPro" id="IPR013342">
    <property type="entry name" value="Mandelate_racemase_C"/>
</dbReference>
<organism evidence="6 7">
    <name type="scientific">Actinomadura barringtoniae</name>
    <dbReference type="NCBI Taxonomy" id="1427535"/>
    <lineage>
        <taxon>Bacteria</taxon>
        <taxon>Bacillati</taxon>
        <taxon>Actinomycetota</taxon>
        <taxon>Actinomycetes</taxon>
        <taxon>Streptosporangiales</taxon>
        <taxon>Thermomonosporaceae</taxon>
        <taxon>Actinomadura</taxon>
    </lineage>
</organism>